<evidence type="ECO:0000256" key="7">
    <source>
        <dbReference type="ARBA" id="ARBA00023242"/>
    </source>
</evidence>
<dbReference type="PRINTS" id="PR00503">
    <property type="entry name" value="BROMODOMAIN"/>
</dbReference>
<dbReference type="FunFam" id="1.20.920.10:FF:000064">
    <property type="entry name" value="Polybromo 1"/>
    <property type="match status" value="1"/>
</dbReference>
<dbReference type="SUPFAM" id="SSF47370">
    <property type="entry name" value="Bromodomain"/>
    <property type="match status" value="6"/>
</dbReference>
<dbReference type="PROSITE" id="PS00633">
    <property type="entry name" value="BROMODOMAIN_1"/>
    <property type="match status" value="2"/>
</dbReference>
<keyword evidence="2" id="KW-0677">Repeat</keyword>
<evidence type="ECO:0000313" key="15">
    <source>
        <dbReference type="Proteomes" id="UP000494165"/>
    </source>
</evidence>
<dbReference type="GO" id="GO:0003682">
    <property type="term" value="F:chromatin binding"/>
    <property type="evidence" value="ECO:0007669"/>
    <property type="project" value="InterPro"/>
</dbReference>
<dbReference type="PROSITE" id="PS50118">
    <property type="entry name" value="HMG_BOX_2"/>
    <property type="match status" value="1"/>
</dbReference>
<feature type="domain" description="HMG box" evidence="12">
    <location>
        <begin position="1322"/>
        <end position="1390"/>
    </location>
</feature>
<dbReference type="CDD" id="cd05526">
    <property type="entry name" value="Bromo_polybromo_VI"/>
    <property type="match status" value="1"/>
</dbReference>
<sequence length="1637" mass="187970">MSDPEPVVLEPVRKRRRVDPVDICQQLYDTIRNFKKEDGGLLCDAFIRAPKRRQEPAYYEVVTNPIDLLRVQQKLRTDEYEDIEQLTADIELMIGNAKAFYKKTSQEYKDAYGDGGSEQKGKIILKVGRLARRAAAAAEARRDDADEGASECSSTAQEDDNNVYEELFSTIMMAQDSEGRDLHPAFQLLPSRKKAKAKRKLERPARAQKTHAYPEYYEVIDSPIDLKMIATKIQSNQYSSLNDMERDLLLMVRNAMTFNEPGSTIYKDAKNLKKVITSKKVEIESGRSITGKSSERIRSKRLRGNQSMSAITSALKYEDDEEEEDEEAMEEDESEEEDDDEGGNEDDEENGTLWTLYETVRSYTNNQGYQLSDPFRKLPSKRYYADYYKEIKNPISMYQIRTKIKRGHYGTVSEIAGDLNIMFENAKKYNRPDSKIYKDAVKLQKLMQTKVQELLEYDQESESEEDEDGDDSAPSTPQAPARRGRPPGSLNKPKGKPEEVLRRKRYLQIYRSLVEYRDDGRQPILMFMEKPSKKLYPDYYQVIEHPIDMLTIESNIKADKYLNEDQLVSDFKLMFTNCRQYNEEGSVIYEDANKLERLLAHALNTPTRLAVRASSGKNKRQQQQNNLYQKLRTLFDTIRDHKDPKGRQLSVIFNKLPSKVEYPDYYEVIKRPIDLEKISSKLRSTSYLSLDDMVSDFVLMFDNAFKYNEPDSQIYKDALMLQRVALQTKLQLREDEESLPDVPLAVQELLTSLFTATYNHQDEEGRCFSDSMAELPEHDDVEGNKVRALSLDLIKRRLDRGFYRRLDSFQEDMFACLDRARRLSRSDSQVFEDAIEMQVFFIKQRDEVCRGGDLLHSPALRYSAQDLAGNLDALRQEKAMKELPEEETEPKQPLIDLESAGNEMSFNQQTFRVGDFVYLEPKERGLEPHIILVERLWTNQDNQQMLYGNYFYRPNETYHLTTRKFLEKEVFKSDVRAAFPMSQVTGMCLVLSVRDYLRLKPESFPEKDVYVCESRYAFKARSFKKIKLWPCTLPEHIKLVTREEPLEPKRVMSVFRDRVEKHKEEIAELDEMERLPEKEIPPNVELNLEQPIEGFTYYEQYKVQSCGTIKTGDCVYVKNNTGKQIVVQVDSIWVTKSREEFFKGPIFVSPSEVPNTPGRLFYKQELFLNQVEEVYPLASITGRCAVLEHGEYISCRPTEVSETDVYVCESSFDDSKKQLNKLTRDGIKKYSHSGDVVEDEIYFFRRLINPAKVGSDGVQKDSKGLFNTFERDSSPVASRDADVSLMMEDSMDAPPSVGSGDTPTPSPLMQTPVSTIKKKGTGKKLVTGYILYSSDVRKNVAIRFPESSFGEISRIVGNEWRSLSAAEKQSYEERAARLNEETTARMALEALGPGETPHQDLIYECLWSNCDYQFEELNDLIEHSVGEPDGHIQKHFVSKPDTEYQCKWKGCIRQKKTVPPFPSIMRLARHCKEQHILKASGRVVPPGERSRNFQPSAKKAAAANAKTPLAQNTAPTVPAGLQLASAVSPNANLNAVQAAAPVRQLEPMFVAIPPRPQRLLHSEAYIRYIEGINSDSRHISNWEKSLKATPETTTVDPTRLPAHWLNNGVGNHGNVTNALWALRDYLMRDSLNLAKNA</sequence>
<dbReference type="InterPro" id="IPR001025">
    <property type="entry name" value="BAH_dom"/>
</dbReference>
<dbReference type="FunFam" id="1.20.920.10:FF:000006">
    <property type="entry name" value="protein polybromo-1 isoform X1"/>
    <property type="match status" value="1"/>
</dbReference>
<dbReference type="PROSITE" id="PS50014">
    <property type="entry name" value="BROMODOMAIN_2"/>
    <property type="match status" value="5"/>
</dbReference>
<dbReference type="InterPro" id="IPR001487">
    <property type="entry name" value="Bromodomain"/>
</dbReference>
<evidence type="ECO:0000256" key="4">
    <source>
        <dbReference type="ARBA" id="ARBA00023015"/>
    </source>
</evidence>
<dbReference type="SMART" id="SM00297">
    <property type="entry name" value="BROMO"/>
    <property type="match status" value="6"/>
</dbReference>
<feature type="region of interest" description="Disordered" evidence="10">
    <location>
        <begin position="457"/>
        <end position="497"/>
    </location>
</feature>
<dbReference type="PANTHER" id="PTHR16062">
    <property type="entry name" value="SWI/SNF-RELATED"/>
    <property type="match status" value="1"/>
</dbReference>
<dbReference type="Pfam" id="PF00505">
    <property type="entry name" value="HMG_box"/>
    <property type="match status" value="1"/>
</dbReference>
<evidence type="ECO:0000256" key="10">
    <source>
        <dbReference type="SAM" id="MobiDB-lite"/>
    </source>
</evidence>
<feature type="compositionally biased region" description="Acidic residues" evidence="10">
    <location>
        <begin position="318"/>
        <end position="350"/>
    </location>
</feature>
<feature type="domain" description="Bromo" evidence="11">
    <location>
        <begin position="645"/>
        <end position="715"/>
    </location>
</feature>
<dbReference type="SMART" id="SM00398">
    <property type="entry name" value="HMG"/>
    <property type="match status" value="1"/>
</dbReference>
<feature type="domain" description="Bromo" evidence="11">
    <location>
        <begin position="38"/>
        <end position="108"/>
    </location>
</feature>
<keyword evidence="3" id="KW-0156">Chromatin regulator</keyword>
<keyword evidence="7 9" id="KW-0539">Nucleus</keyword>
<dbReference type="CDD" id="cd05515">
    <property type="entry name" value="Bromo_polybromo_V"/>
    <property type="match status" value="1"/>
</dbReference>
<dbReference type="GO" id="GO:0003677">
    <property type="term" value="F:DNA binding"/>
    <property type="evidence" value="ECO:0007669"/>
    <property type="project" value="UniProtKB-UniRule"/>
</dbReference>
<feature type="domain" description="Bromo" evidence="11">
    <location>
        <begin position="367"/>
        <end position="437"/>
    </location>
</feature>
<reference evidence="14 15" key="1">
    <citation type="submission" date="2020-04" db="EMBL/GenBank/DDBJ databases">
        <authorList>
            <person name="Alioto T."/>
            <person name="Alioto T."/>
            <person name="Gomez Garrido J."/>
        </authorList>
    </citation>
    <scope>NUCLEOTIDE SEQUENCE [LARGE SCALE GENOMIC DNA]</scope>
</reference>
<dbReference type="InterPro" id="IPR037968">
    <property type="entry name" value="PBRM1_BD5"/>
</dbReference>
<accession>A0A8S1DAE2</accession>
<feature type="compositionally biased region" description="Polar residues" evidence="10">
    <location>
        <begin position="1299"/>
        <end position="1313"/>
    </location>
</feature>
<dbReference type="FunFam" id="1.20.920.10:FF:000009">
    <property type="entry name" value="Protein polybromo-1 isoform 1"/>
    <property type="match status" value="1"/>
</dbReference>
<dbReference type="GO" id="GO:0006368">
    <property type="term" value="P:transcription elongation by RNA polymerase II"/>
    <property type="evidence" value="ECO:0007669"/>
    <property type="project" value="TreeGrafter"/>
</dbReference>
<dbReference type="FunFam" id="1.20.920.10:FF:000045">
    <property type="entry name" value="protein polybromo-1"/>
    <property type="match status" value="1"/>
</dbReference>
<dbReference type="OrthoDB" id="10009055at2759"/>
<keyword evidence="9" id="KW-0238">DNA-binding</keyword>
<feature type="region of interest" description="Disordered" evidence="10">
    <location>
        <begin position="1289"/>
        <end position="1313"/>
    </location>
</feature>
<name>A0A8S1DAE2_9INSE</name>
<evidence type="ECO:0000256" key="6">
    <source>
        <dbReference type="ARBA" id="ARBA00023163"/>
    </source>
</evidence>
<feature type="DNA-binding region" description="HMG box" evidence="9">
    <location>
        <begin position="1322"/>
        <end position="1390"/>
    </location>
</feature>
<proteinExistence type="predicted"/>
<dbReference type="SMART" id="SM00439">
    <property type="entry name" value="BAH"/>
    <property type="match status" value="2"/>
</dbReference>
<keyword evidence="6" id="KW-0804">Transcription</keyword>
<dbReference type="Pfam" id="PF01426">
    <property type="entry name" value="BAH"/>
    <property type="match status" value="2"/>
</dbReference>
<dbReference type="InterPro" id="IPR036910">
    <property type="entry name" value="HMG_box_dom_sf"/>
</dbReference>
<comment type="caution">
    <text evidence="14">The sequence shown here is derived from an EMBL/GenBank/DDBJ whole genome shotgun (WGS) entry which is preliminary data.</text>
</comment>
<evidence type="ECO:0000259" key="12">
    <source>
        <dbReference type="PROSITE" id="PS50118"/>
    </source>
</evidence>
<dbReference type="SUPFAM" id="SSF47095">
    <property type="entry name" value="HMG-box"/>
    <property type="match status" value="1"/>
</dbReference>
<evidence type="ECO:0000259" key="13">
    <source>
        <dbReference type="PROSITE" id="PS51038"/>
    </source>
</evidence>
<evidence type="ECO:0000256" key="1">
    <source>
        <dbReference type="ARBA" id="ARBA00004123"/>
    </source>
</evidence>
<feature type="region of interest" description="Disordered" evidence="10">
    <location>
        <begin position="309"/>
        <end position="351"/>
    </location>
</feature>
<dbReference type="Gene3D" id="3.30.160.60">
    <property type="entry name" value="Classic Zinc Finger"/>
    <property type="match status" value="1"/>
</dbReference>
<evidence type="ECO:0000256" key="9">
    <source>
        <dbReference type="PROSITE-ProRule" id="PRU00267"/>
    </source>
</evidence>
<gene>
    <name evidence="14" type="ORF">CLODIP_2_CD16121</name>
</gene>
<feature type="domain" description="BAH" evidence="13">
    <location>
        <begin position="909"/>
        <end position="1027"/>
    </location>
</feature>
<dbReference type="EMBL" id="CADEPI010000190">
    <property type="protein sequence ID" value="CAB3379614.1"/>
    <property type="molecule type" value="Genomic_DNA"/>
</dbReference>
<dbReference type="GO" id="GO:0016586">
    <property type="term" value="C:RSC-type complex"/>
    <property type="evidence" value="ECO:0007669"/>
    <property type="project" value="InterPro"/>
</dbReference>
<dbReference type="PANTHER" id="PTHR16062:SF19">
    <property type="entry name" value="PROTEIN POLYBROMO-1"/>
    <property type="match status" value="1"/>
</dbReference>
<evidence type="ECO:0000313" key="14">
    <source>
        <dbReference type="EMBL" id="CAB3379614.1"/>
    </source>
</evidence>
<dbReference type="FunFam" id="2.30.30.490:FF:000002">
    <property type="entry name" value="protein polybromo-1 isoform X3"/>
    <property type="match status" value="1"/>
</dbReference>
<dbReference type="InterPro" id="IPR036427">
    <property type="entry name" value="Bromodomain-like_sf"/>
</dbReference>
<dbReference type="CDD" id="cd04717">
    <property type="entry name" value="BAH_polybromo"/>
    <property type="match status" value="1"/>
</dbReference>
<feature type="region of interest" description="Disordered" evidence="10">
    <location>
        <begin position="139"/>
        <end position="159"/>
    </location>
</feature>
<feature type="compositionally biased region" description="Acidic residues" evidence="10">
    <location>
        <begin position="457"/>
        <end position="471"/>
    </location>
</feature>
<dbReference type="GO" id="GO:0016514">
    <property type="term" value="C:SWI/SNF complex"/>
    <property type="evidence" value="ECO:0007669"/>
    <property type="project" value="TreeGrafter"/>
</dbReference>
<dbReference type="CDD" id="cd05520">
    <property type="entry name" value="Bromo_polybromo_III"/>
    <property type="match status" value="1"/>
</dbReference>
<keyword evidence="15" id="KW-1185">Reference proteome</keyword>
<feature type="domain" description="Bromo" evidence="11">
    <location>
        <begin position="193"/>
        <end position="266"/>
    </location>
</feature>
<dbReference type="Gene3D" id="1.20.920.10">
    <property type="entry name" value="Bromodomain-like"/>
    <property type="match status" value="6"/>
</dbReference>
<dbReference type="InterPro" id="IPR043151">
    <property type="entry name" value="BAH_sf"/>
</dbReference>
<evidence type="ECO:0000256" key="3">
    <source>
        <dbReference type="ARBA" id="ARBA00022853"/>
    </source>
</evidence>
<comment type="subcellular location">
    <subcellularLocation>
        <location evidence="1">Nucleus</location>
    </subcellularLocation>
</comment>
<protein>
    <recommendedName>
        <fullName evidence="16">Polybromo-1</fullName>
    </recommendedName>
</protein>
<feature type="domain" description="BAH" evidence="13">
    <location>
        <begin position="1107"/>
        <end position="1223"/>
    </location>
</feature>
<evidence type="ECO:0000256" key="2">
    <source>
        <dbReference type="ARBA" id="ARBA00022737"/>
    </source>
</evidence>
<dbReference type="InterPro" id="IPR018359">
    <property type="entry name" value="Bromodomain_CS"/>
</dbReference>
<dbReference type="Proteomes" id="UP000494165">
    <property type="component" value="Unassembled WGS sequence"/>
</dbReference>
<dbReference type="Gene3D" id="2.30.30.490">
    <property type="match status" value="2"/>
</dbReference>
<dbReference type="GO" id="GO:0006338">
    <property type="term" value="P:chromatin remodeling"/>
    <property type="evidence" value="ECO:0007669"/>
    <property type="project" value="InterPro"/>
</dbReference>
<feature type="domain" description="Bromo" evidence="11">
    <location>
        <begin position="519"/>
        <end position="589"/>
    </location>
</feature>
<keyword evidence="4" id="KW-0805">Transcription regulation</keyword>
<evidence type="ECO:0000259" key="11">
    <source>
        <dbReference type="PROSITE" id="PS50014"/>
    </source>
</evidence>
<evidence type="ECO:0008006" key="16">
    <source>
        <dbReference type="Google" id="ProtNLM"/>
    </source>
</evidence>
<dbReference type="InterPro" id="IPR037382">
    <property type="entry name" value="Rsc/polybromo"/>
</dbReference>
<dbReference type="PROSITE" id="PS51038">
    <property type="entry name" value="BAH"/>
    <property type="match status" value="2"/>
</dbReference>
<organism evidence="14 15">
    <name type="scientific">Cloeon dipterum</name>
    <dbReference type="NCBI Taxonomy" id="197152"/>
    <lineage>
        <taxon>Eukaryota</taxon>
        <taxon>Metazoa</taxon>
        <taxon>Ecdysozoa</taxon>
        <taxon>Arthropoda</taxon>
        <taxon>Hexapoda</taxon>
        <taxon>Insecta</taxon>
        <taxon>Pterygota</taxon>
        <taxon>Palaeoptera</taxon>
        <taxon>Ephemeroptera</taxon>
        <taxon>Pisciforma</taxon>
        <taxon>Baetidae</taxon>
        <taxon>Cloeon</taxon>
    </lineage>
</organism>
<dbReference type="InterPro" id="IPR009071">
    <property type="entry name" value="HMG_box_dom"/>
</dbReference>
<evidence type="ECO:0000256" key="5">
    <source>
        <dbReference type="ARBA" id="ARBA00023117"/>
    </source>
</evidence>
<keyword evidence="5 8" id="KW-0103">Bromodomain</keyword>
<dbReference type="Pfam" id="PF00439">
    <property type="entry name" value="Bromodomain"/>
    <property type="match status" value="6"/>
</dbReference>
<evidence type="ECO:0000256" key="8">
    <source>
        <dbReference type="PROSITE-ProRule" id="PRU00035"/>
    </source>
</evidence>
<dbReference type="Gene3D" id="1.10.30.10">
    <property type="entry name" value="High mobility group box domain"/>
    <property type="match status" value="1"/>
</dbReference>